<proteinExistence type="predicted"/>
<dbReference type="InterPro" id="IPR053203">
    <property type="entry name" value="Cisplatin_resist-associated"/>
</dbReference>
<feature type="region of interest" description="Disordered" evidence="1">
    <location>
        <begin position="93"/>
        <end position="199"/>
    </location>
</feature>
<protein>
    <submittedName>
        <fullName evidence="2">Uncharacterized protein</fullName>
    </submittedName>
</protein>
<dbReference type="OrthoDB" id="5424462at2759"/>
<feature type="compositionally biased region" description="Low complexity" evidence="1">
    <location>
        <begin position="34"/>
        <end position="46"/>
    </location>
</feature>
<organism evidence="2 3">
    <name type="scientific">Ascosphaera apis ARSEF 7405</name>
    <dbReference type="NCBI Taxonomy" id="392613"/>
    <lineage>
        <taxon>Eukaryota</taxon>
        <taxon>Fungi</taxon>
        <taxon>Dikarya</taxon>
        <taxon>Ascomycota</taxon>
        <taxon>Pezizomycotina</taxon>
        <taxon>Eurotiomycetes</taxon>
        <taxon>Eurotiomycetidae</taxon>
        <taxon>Onygenales</taxon>
        <taxon>Ascosphaeraceae</taxon>
        <taxon>Ascosphaera</taxon>
    </lineage>
</organism>
<feature type="region of interest" description="Disordered" evidence="1">
    <location>
        <begin position="1"/>
        <end position="71"/>
    </location>
</feature>
<dbReference type="EMBL" id="AZGZ01000032">
    <property type="protein sequence ID" value="KZZ87570.1"/>
    <property type="molecule type" value="Genomic_DNA"/>
</dbReference>
<evidence type="ECO:0000313" key="3">
    <source>
        <dbReference type="Proteomes" id="UP000242877"/>
    </source>
</evidence>
<feature type="compositionally biased region" description="Basic residues" evidence="1">
    <location>
        <begin position="187"/>
        <end position="199"/>
    </location>
</feature>
<dbReference type="Pfam" id="PF12223">
    <property type="entry name" value="DUF3602"/>
    <property type="match status" value="1"/>
</dbReference>
<name>A0A166N3V6_9EURO</name>
<reference evidence="2 3" key="1">
    <citation type="journal article" date="2016" name="Genome Biol. Evol.">
        <title>Divergent and convergent evolution of fungal pathogenicity.</title>
        <authorList>
            <person name="Shang Y."/>
            <person name="Xiao G."/>
            <person name="Zheng P."/>
            <person name="Cen K."/>
            <person name="Zhan S."/>
            <person name="Wang C."/>
        </authorList>
    </citation>
    <scope>NUCLEOTIDE SEQUENCE [LARGE SCALE GENOMIC DNA]</scope>
    <source>
        <strain evidence="2 3">ARSEF 7405</strain>
    </source>
</reference>
<sequence length="199" mass="20989">MGYRIVEPHPSAPKAAAIHTSRGGAGNVCSLKNTPTTPGPTAQGPPSLTRLDSRTPGRRFMGGRGGAGNVHHTAYEQRPMFSFDEELELVARREQSSRRGAAPVFTAVGRGGAGNLVPPPERAEQLRDSYLQHQRKIEEGGGAGRTSSASEMEDPTRDGALARLQSSASSASSVASRSSSVADSVKRATRRGLSKVFSH</sequence>
<dbReference type="VEuPathDB" id="FungiDB:AAP_05481"/>
<dbReference type="AlphaFoldDB" id="A0A166N3V6"/>
<dbReference type="PANTHER" id="PTHR34693">
    <property type="entry name" value="PROTEIN PAR32"/>
    <property type="match status" value="1"/>
</dbReference>
<dbReference type="Proteomes" id="UP000242877">
    <property type="component" value="Unassembled WGS sequence"/>
</dbReference>
<feature type="compositionally biased region" description="Low complexity" evidence="1">
    <location>
        <begin position="166"/>
        <end position="183"/>
    </location>
</feature>
<comment type="caution">
    <text evidence="2">The sequence shown here is derived from an EMBL/GenBank/DDBJ whole genome shotgun (WGS) entry which is preliminary data.</text>
</comment>
<dbReference type="InterPro" id="IPR022024">
    <property type="entry name" value="DUF3602"/>
</dbReference>
<evidence type="ECO:0000313" key="2">
    <source>
        <dbReference type="EMBL" id="KZZ87570.1"/>
    </source>
</evidence>
<keyword evidence="3" id="KW-1185">Reference proteome</keyword>
<dbReference type="PANTHER" id="PTHR34693:SF2">
    <property type="entry name" value="DUF3602 DOMAIN-CONTAINING PROTEIN"/>
    <property type="match status" value="1"/>
</dbReference>
<accession>A0A166N3V6</accession>
<gene>
    <name evidence="2" type="ORF">AAP_05481</name>
</gene>
<evidence type="ECO:0000256" key="1">
    <source>
        <dbReference type="SAM" id="MobiDB-lite"/>
    </source>
</evidence>